<organism evidence="2 3">
    <name type="scientific">Chondromyces apiculatus DSM 436</name>
    <dbReference type="NCBI Taxonomy" id="1192034"/>
    <lineage>
        <taxon>Bacteria</taxon>
        <taxon>Pseudomonadati</taxon>
        <taxon>Myxococcota</taxon>
        <taxon>Polyangia</taxon>
        <taxon>Polyangiales</taxon>
        <taxon>Polyangiaceae</taxon>
        <taxon>Chondromyces</taxon>
    </lineage>
</organism>
<sequence length="87" mass="9917">MVALFGGSAAMNESHESGCTGLQPGRAAGDVRHLQRVAALREEIERRVDGRERRRFLRHLEGESVRVREAVEAVARRIYREEPEYLT</sequence>
<name>A0A017TBU0_9BACT</name>
<comment type="caution">
    <text evidence="2">The sequence shown here is derived from an EMBL/GenBank/DDBJ whole genome shotgun (WGS) entry which is preliminary data.</text>
</comment>
<keyword evidence="3" id="KW-1185">Reference proteome</keyword>
<evidence type="ECO:0000313" key="2">
    <source>
        <dbReference type="EMBL" id="EYF06758.1"/>
    </source>
</evidence>
<accession>A0A017TBU0</accession>
<reference evidence="2 3" key="1">
    <citation type="submission" date="2013-05" db="EMBL/GenBank/DDBJ databases">
        <title>Genome assembly of Chondromyces apiculatus DSM 436.</title>
        <authorList>
            <person name="Sharma G."/>
            <person name="Khatri I."/>
            <person name="Kaur C."/>
            <person name="Mayilraj S."/>
            <person name="Subramanian S."/>
        </authorList>
    </citation>
    <scope>NUCLEOTIDE SEQUENCE [LARGE SCALE GENOMIC DNA]</scope>
    <source>
        <strain evidence="2 3">DSM 436</strain>
    </source>
</reference>
<dbReference type="EMBL" id="ASRX01000014">
    <property type="protein sequence ID" value="EYF06758.1"/>
    <property type="molecule type" value="Genomic_DNA"/>
</dbReference>
<protein>
    <submittedName>
        <fullName evidence="2">Uncharacterized protein</fullName>
    </submittedName>
</protein>
<dbReference type="STRING" id="1192034.CAP_1455"/>
<dbReference type="Proteomes" id="UP000019678">
    <property type="component" value="Unassembled WGS sequence"/>
</dbReference>
<dbReference type="AlphaFoldDB" id="A0A017TBU0"/>
<gene>
    <name evidence="2" type="ORF">CAP_1455</name>
</gene>
<evidence type="ECO:0000313" key="3">
    <source>
        <dbReference type="Proteomes" id="UP000019678"/>
    </source>
</evidence>
<feature type="region of interest" description="Disordered" evidence="1">
    <location>
        <begin position="1"/>
        <end position="26"/>
    </location>
</feature>
<proteinExistence type="predicted"/>
<evidence type="ECO:0000256" key="1">
    <source>
        <dbReference type="SAM" id="MobiDB-lite"/>
    </source>
</evidence>